<gene>
    <name evidence="1" type="ORF">CCOS865_04140</name>
</gene>
<reference evidence="2" key="1">
    <citation type="submission" date="2018-08" db="EMBL/GenBank/DDBJ databases">
        <authorList>
            <person name="Blom J."/>
        </authorList>
    </citation>
    <scope>NUCLEOTIDE SEQUENCE [LARGE SCALE GENOMIC DNA]</scope>
    <source>
        <strain evidence="2">CCOS 865</strain>
    </source>
</reference>
<dbReference type="Proteomes" id="UP000263595">
    <property type="component" value="Unassembled WGS sequence"/>
</dbReference>
<proteinExistence type="predicted"/>
<protein>
    <submittedName>
        <fullName evidence="1">Uncharacterized protein</fullName>
    </submittedName>
</protein>
<dbReference type="EMBL" id="UNOZ01000030">
    <property type="protein sequence ID" value="SYX91860.1"/>
    <property type="molecule type" value="Genomic_DNA"/>
</dbReference>
<name>A0A383RXP3_9PSED</name>
<evidence type="ECO:0000313" key="2">
    <source>
        <dbReference type="Proteomes" id="UP000263595"/>
    </source>
</evidence>
<evidence type="ECO:0000313" key="1">
    <source>
        <dbReference type="EMBL" id="SYX91860.1"/>
    </source>
</evidence>
<accession>A0A383RXP3</accession>
<dbReference type="AlphaFoldDB" id="A0A383RXP3"/>
<keyword evidence="2" id="KW-1185">Reference proteome</keyword>
<sequence>MQAWSNEALKAVHYAAFSLIHYHQTKLDRLHFIRRYDQRPSRLVLAHIITGCFEVYAKEVSIAADTLLDIILGRVMGHGIALDQSVSSGYPVLGNSGNA</sequence>
<organism evidence="1 2">
    <name type="scientific">Pseudomonas reidholzensis</name>
    <dbReference type="NCBI Taxonomy" id="1785162"/>
    <lineage>
        <taxon>Bacteria</taxon>
        <taxon>Pseudomonadati</taxon>
        <taxon>Pseudomonadota</taxon>
        <taxon>Gammaproteobacteria</taxon>
        <taxon>Pseudomonadales</taxon>
        <taxon>Pseudomonadaceae</taxon>
        <taxon>Pseudomonas</taxon>
    </lineage>
</organism>